<name>A0A382WX73_9ZZZZ</name>
<dbReference type="Pfam" id="PF00932">
    <property type="entry name" value="LTD"/>
    <property type="match status" value="1"/>
</dbReference>
<sequence length="256" mass="28724">KIDNYTGYNYYQNNISDHRPVLWEFTINEQTSSVGLVINEIMNNPSIVSDSNGEWFEILNNTNLEIDLYGLLIIDDGSDQHMIDEHILIEQNNYVVLGSSQDINLNGGIIVNYEYSNFNLSNLFDEIIIIDQNQNIIDEVYYDYGDNFPNTEGYSMALIDPNLDNNLGSSWIQSELIMQSGDYGTPGFENNSSCQSNGDSNLDNITNIVDIVFTVGYILGEQEFNNDNLCGADMDENGIVNVVDIVSAIGYILEGN</sequence>
<dbReference type="InterPro" id="IPR036415">
    <property type="entry name" value="Lamin_tail_dom_sf"/>
</dbReference>
<gene>
    <name evidence="3" type="ORF">METZ01_LOCUS416370</name>
</gene>
<feature type="domain" description="LTD" evidence="2">
    <location>
        <begin position="25"/>
        <end position="146"/>
    </location>
</feature>
<evidence type="ECO:0000259" key="1">
    <source>
        <dbReference type="PROSITE" id="PS51766"/>
    </source>
</evidence>
<dbReference type="PROSITE" id="PS51766">
    <property type="entry name" value="DOCKERIN"/>
    <property type="match status" value="1"/>
</dbReference>
<proteinExistence type="predicted"/>
<protein>
    <recommendedName>
        <fullName evidence="4">LTD domain-containing protein</fullName>
    </recommendedName>
</protein>
<feature type="non-terminal residue" evidence="3">
    <location>
        <position position="1"/>
    </location>
</feature>
<dbReference type="EMBL" id="UINC01163286">
    <property type="protein sequence ID" value="SVD63516.1"/>
    <property type="molecule type" value="Genomic_DNA"/>
</dbReference>
<dbReference type="Gene3D" id="1.10.1330.10">
    <property type="entry name" value="Dockerin domain"/>
    <property type="match status" value="1"/>
</dbReference>
<dbReference type="AlphaFoldDB" id="A0A382WX73"/>
<evidence type="ECO:0000259" key="2">
    <source>
        <dbReference type="PROSITE" id="PS51841"/>
    </source>
</evidence>
<organism evidence="3">
    <name type="scientific">marine metagenome</name>
    <dbReference type="NCBI Taxonomy" id="408172"/>
    <lineage>
        <taxon>unclassified sequences</taxon>
        <taxon>metagenomes</taxon>
        <taxon>ecological metagenomes</taxon>
    </lineage>
</organism>
<feature type="domain" description="Dockerin" evidence="1">
    <location>
        <begin position="193"/>
        <end position="256"/>
    </location>
</feature>
<dbReference type="SUPFAM" id="SSF63446">
    <property type="entry name" value="Type I dockerin domain"/>
    <property type="match status" value="1"/>
</dbReference>
<dbReference type="PROSITE" id="PS51841">
    <property type="entry name" value="LTD"/>
    <property type="match status" value="1"/>
</dbReference>
<accession>A0A382WX73</accession>
<dbReference type="GO" id="GO:0000272">
    <property type="term" value="P:polysaccharide catabolic process"/>
    <property type="evidence" value="ECO:0007669"/>
    <property type="project" value="InterPro"/>
</dbReference>
<evidence type="ECO:0008006" key="4">
    <source>
        <dbReference type="Google" id="ProtNLM"/>
    </source>
</evidence>
<reference evidence="3" key="1">
    <citation type="submission" date="2018-05" db="EMBL/GenBank/DDBJ databases">
        <authorList>
            <person name="Lanie J.A."/>
            <person name="Ng W.-L."/>
            <person name="Kazmierczak K.M."/>
            <person name="Andrzejewski T.M."/>
            <person name="Davidsen T.M."/>
            <person name="Wayne K.J."/>
            <person name="Tettelin H."/>
            <person name="Glass J.I."/>
            <person name="Rusch D."/>
            <person name="Podicherti R."/>
            <person name="Tsui H.-C.T."/>
            <person name="Winkler M.E."/>
        </authorList>
    </citation>
    <scope>NUCLEOTIDE SEQUENCE</scope>
</reference>
<evidence type="ECO:0000313" key="3">
    <source>
        <dbReference type="EMBL" id="SVD63516.1"/>
    </source>
</evidence>
<dbReference type="SUPFAM" id="SSF74853">
    <property type="entry name" value="Lamin A/C globular tail domain"/>
    <property type="match status" value="1"/>
</dbReference>
<dbReference type="InterPro" id="IPR036439">
    <property type="entry name" value="Dockerin_dom_sf"/>
</dbReference>
<dbReference type="InterPro" id="IPR001322">
    <property type="entry name" value="Lamin_tail_dom"/>
</dbReference>
<dbReference type="InterPro" id="IPR016134">
    <property type="entry name" value="Dockerin_dom"/>
</dbReference>